<gene>
    <name evidence="1" type="ORF">EM932_06640</name>
</gene>
<organism evidence="1 2">
    <name type="scientific">Flavivirga rizhaonensis</name>
    <dbReference type="NCBI Taxonomy" id="2559571"/>
    <lineage>
        <taxon>Bacteria</taxon>
        <taxon>Pseudomonadati</taxon>
        <taxon>Bacteroidota</taxon>
        <taxon>Flavobacteriia</taxon>
        <taxon>Flavobacteriales</taxon>
        <taxon>Flavobacteriaceae</taxon>
        <taxon>Flavivirga</taxon>
    </lineage>
</organism>
<dbReference type="RefSeq" id="WP_135876400.1">
    <property type="nucleotide sequence ID" value="NZ_SRSO01000007.1"/>
</dbReference>
<proteinExistence type="predicted"/>
<accession>A0A4S1DYM0</accession>
<protein>
    <recommendedName>
        <fullName evidence="3">TIGR02646 family protein</fullName>
    </recommendedName>
</protein>
<evidence type="ECO:0008006" key="3">
    <source>
        <dbReference type="Google" id="ProtNLM"/>
    </source>
</evidence>
<dbReference type="AlphaFoldDB" id="A0A4S1DYM0"/>
<evidence type="ECO:0000313" key="1">
    <source>
        <dbReference type="EMBL" id="TGV03346.1"/>
    </source>
</evidence>
<sequence length="293" mass="33883">MRYIDISKIENTVEQLNWGAIRQAHFKAMDGLSVADRKKYITEHPDWNQLQPAMLGLSHNKCWYSEAPIGNGDMEVDHFRPKNKSKQKIDYTDPKSKSTVHKENGYWWLSYDWDNYRLSGALANKLRRDRLGDCDDVKGKGDYFPLDLNVGRIANDEENIACEETILLDPTNPVDVCLLTFDKGIPVPATNDGDDIERVKQSIFYYHLDLDQLNTARKIVWDDCVEQLKDAKESIDNSQTSAEKKLMMKKCFREIRKLVDSERRAYTSTAKACLMVYSELSGFPWLKDLVRTL</sequence>
<name>A0A4S1DYM0_9FLAO</name>
<dbReference type="OrthoDB" id="9805802at2"/>
<evidence type="ECO:0000313" key="2">
    <source>
        <dbReference type="Proteomes" id="UP000307602"/>
    </source>
</evidence>
<reference evidence="1 2" key="1">
    <citation type="submission" date="2019-04" db="EMBL/GenBank/DDBJ databases">
        <authorList>
            <person name="Liu A."/>
        </authorList>
    </citation>
    <scope>NUCLEOTIDE SEQUENCE [LARGE SCALE GENOMIC DNA]</scope>
    <source>
        <strain evidence="1 2">RZ03</strain>
    </source>
</reference>
<dbReference type="Proteomes" id="UP000307602">
    <property type="component" value="Unassembled WGS sequence"/>
</dbReference>
<keyword evidence="2" id="KW-1185">Reference proteome</keyword>
<dbReference type="EMBL" id="SRSO01000007">
    <property type="protein sequence ID" value="TGV03346.1"/>
    <property type="molecule type" value="Genomic_DNA"/>
</dbReference>
<comment type="caution">
    <text evidence="1">The sequence shown here is derived from an EMBL/GenBank/DDBJ whole genome shotgun (WGS) entry which is preliminary data.</text>
</comment>